<dbReference type="InterPro" id="IPR051259">
    <property type="entry name" value="rRNA_Methyltransferase"/>
</dbReference>
<protein>
    <submittedName>
        <fullName evidence="6">RNA methyltransferase, TrmH family</fullName>
    </submittedName>
</protein>
<evidence type="ECO:0000313" key="6">
    <source>
        <dbReference type="EMBL" id="CCV66386.1"/>
    </source>
</evidence>
<evidence type="ECO:0000256" key="1">
    <source>
        <dbReference type="ARBA" id="ARBA00007228"/>
    </source>
</evidence>
<dbReference type="GO" id="GO:0032259">
    <property type="term" value="P:methylation"/>
    <property type="evidence" value="ECO:0007669"/>
    <property type="project" value="UniProtKB-KW"/>
</dbReference>
<dbReference type="PANTHER" id="PTHR43191">
    <property type="entry name" value="RRNA METHYLTRANSFERASE 3"/>
    <property type="match status" value="1"/>
</dbReference>
<keyword evidence="7" id="KW-1185">Reference proteome</keyword>
<dbReference type="Gene3D" id="3.30.1330.30">
    <property type="match status" value="1"/>
</dbReference>
<dbReference type="EMBL" id="FO681348">
    <property type="protein sequence ID" value="CCV66386.1"/>
    <property type="molecule type" value="Genomic_DNA"/>
</dbReference>
<keyword evidence="3 6" id="KW-0808">Transferase</keyword>
<evidence type="ECO:0000259" key="5">
    <source>
        <dbReference type="Pfam" id="PF22435"/>
    </source>
</evidence>
<dbReference type="InterPro" id="IPR029026">
    <property type="entry name" value="tRNA_m1G_MTases_N"/>
</dbReference>
<dbReference type="Proteomes" id="UP000032737">
    <property type="component" value="Chromosome"/>
</dbReference>
<name>U4KPT7_9MOLU</name>
<accession>U4KPT7</accession>
<dbReference type="GO" id="GO:0003723">
    <property type="term" value="F:RNA binding"/>
    <property type="evidence" value="ECO:0007669"/>
    <property type="project" value="InterPro"/>
</dbReference>
<evidence type="ECO:0000256" key="2">
    <source>
        <dbReference type="ARBA" id="ARBA00022603"/>
    </source>
</evidence>
<dbReference type="GO" id="GO:0008173">
    <property type="term" value="F:RNA methyltransferase activity"/>
    <property type="evidence" value="ECO:0007669"/>
    <property type="project" value="InterPro"/>
</dbReference>
<dbReference type="HOGENOM" id="CLU_021322_3_2_14"/>
<dbReference type="SUPFAM" id="SSF75217">
    <property type="entry name" value="alpha/beta knot"/>
    <property type="match status" value="1"/>
</dbReference>
<dbReference type="InterPro" id="IPR053888">
    <property type="entry name" value="MRM3-like_sub_bind"/>
</dbReference>
<dbReference type="InterPro" id="IPR029064">
    <property type="entry name" value="Ribosomal_eL30-like_sf"/>
</dbReference>
<dbReference type="Pfam" id="PF22435">
    <property type="entry name" value="MRM3-like_sub_bind"/>
    <property type="match status" value="1"/>
</dbReference>
<gene>
    <name evidence="6" type="primary">spoU</name>
    <name evidence="6" type="ORF">BN85313650</name>
</gene>
<dbReference type="STRING" id="61635.BN85313650"/>
<evidence type="ECO:0000256" key="3">
    <source>
        <dbReference type="ARBA" id="ARBA00022679"/>
    </source>
</evidence>
<keyword evidence="2 6" id="KW-0489">Methyltransferase</keyword>
<dbReference type="InterPro" id="IPR001537">
    <property type="entry name" value="SpoU_MeTrfase"/>
</dbReference>
<sequence>MISSRDNARIKWLFKLQSKKYRDQSNSFLVYGEHSLEEAKKNGFTLEIYTSNPNKEGLLISEELMRELSLTETPSDVLAICKKKEYPTLSNKILMLDDVQDPGNLGTLIRSAVGFGFSTIIASHQTVDFYHERTIRATQGNIFYASLIKAPLIERIEQLKKLGYKVYATSSYGSLKLKEIIPSDKLVLVLGNEGQGIKQEILDLADYKVMIETSHIESLNVGVAGSIIMYEWQV</sequence>
<evidence type="ECO:0000313" key="7">
    <source>
        <dbReference type="Proteomes" id="UP000032737"/>
    </source>
</evidence>
<dbReference type="InterPro" id="IPR029028">
    <property type="entry name" value="Alpha/beta_knot_MTases"/>
</dbReference>
<dbReference type="OrthoDB" id="9794400at2"/>
<organism evidence="6 7">
    <name type="scientific">Acholeplasma brassicae</name>
    <dbReference type="NCBI Taxonomy" id="61635"/>
    <lineage>
        <taxon>Bacteria</taxon>
        <taxon>Bacillati</taxon>
        <taxon>Mycoplasmatota</taxon>
        <taxon>Mollicutes</taxon>
        <taxon>Acholeplasmatales</taxon>
        <taxon>Acholeplasmataceae</taxon>
        <taxon>Acholeplasma</taxon>
    </lineage>
</organism>
<reference evidence="6 7" key="1">
    <citation type="journal article" date="2013" name="J. Mol. Microbiol. Biotechnol.">
        <title>Analysis of the Complete Genomes of Acholeplasma brassicae , A. palmae and A. laidlawii and Their Comparison to the Obligate Parasites from ' Candidatus Phytoplasma'.</title>
        <authorList>
            <person name="Kube M."/>
            <person name="Siewert C."/>
            <person name="Migdoll A.M."/>
            <person name="Duduk B."/>
            <person name="Holz S."/>
            <person name="Rabus R."/>
            <person name="Seemuller E."/>
            <person name="Mitrovic J."/>
            <person name="Muller I."/>
            <person name="Buttner C."/>
            <person name="Reinhardt R."/>
        </authorList>
    </citation>
    <scope>NUCLEOTIDE SEQUENCE [LARGE SCALE GENOMIC DNA]</scope>
    <source>
        <strain evidence="7">0502</strain>
    </source>
</reference>
<evidence type="ECO:0000259" key="4">
    <source>
        <dbReference type="Pfam" id="PF00588"/>
    </source>
</evidence>
<dbReference type="KEGG" id="abra:BN85313650"/>
<dbReference type="SUPFAM" id="SSF55315">
    <property type="entry name" value="L30e-like"/>
    <property type="match status" value="1"/>
</dbReference>
<feature type="domain" description="MRM3-like substrate binding" evidence="5">
    <location>
        <begin position="7"/>
        <end position="79"/>
    </location>
</feature>
<dbReference type="AlphaFoldDB" id="U4KPT7"/>
<feature type="domain" description="tRNA/rRNA methyltransferase SpoU type" evidence="4">
    <location>
        <begin position="93"/>
        <end position="230"/>
    </location>
</feature>
<dbReference type="GO" id="GO:0006396">
    <property type="term" value="P:RNA processing"/>
    <property type="evidence" value="ECO:0007669"/>
    <property type="project" value="InterPro"/>
</dbReference>
<comment type="similarity">
    <text evidence="1">Belongs to the class IV-like SAM-binding methyltransferase superfamily. RNA methyltransferase TrmH family.</text>
</comment>
<dbReference type="RefSeq" id="WP_030005246.1">
    <property type="nucleotide sequence ID" value="NC_022549.1"/>
</dbReference>
<proteinExistence type="inferred from homology"/>
<dbReference type="Pfam" id="PF00588">
    <property type="entry name" value="SpoU_methylase"/>
    <property type="match status" value="1"/>
</dbReference>
<dbReference type="CDD" id="cd18095">
    <property type="entry name" value="SpoU-like_rRNA-MTase"/>
    <property type="match status" value="1"/>
</dbReference>
<dbReference type="PANTHER" id="PTHR43191:SF2">
    <property type="entry name" value="RRNA METHYLTRANSFERASE 3, MITOCHONDRIAL"/>
    <property type="match status" value="1"/>
</dbReference>
<dbReference type="Gene3D" id="3.40.1280.10">
    <property type="match status" value="1"/>
</dbReference>